<dbReference type="InterPro" id="IPR039750">
    <property type="entry name" value="DRC1/DRC2"/>
</dbReference>
<feature type="compositionally biased region" description="Polar residues" evidence="2">
    <location>
        <begin position="457"/>
        <end position="468"/>
    </location>
</feature>
<dbReference type="AlphaFoldDB" id="A0AAW1NV26"/>
<dbReference type="InterPro" id="IPR029440">
    <property type="entry name" value="DRC1_C"/>
</dbReference>
<organism evidence="4 5">
    <name type="scientific">Symbiochloris irregularis</name>
    <dbReference type="NCBI Taxonomy" id="706552"/>
    <lineage>
        <taxon>Eukaryota</taxon>
        <taxon>Viridiplantae</taxon>
        <taxon>Chlorophyta</taxon>
        <taxon>core chlorophytes</taxon>
        <taxon>Trebouxiophyceae</taxon>
        <taxon>Trebouxiales</taxon>
        <taxon>Trebouxiaceae</taxon>
        <taxon>Symbiochloris</taxon>
    </lineage>
</organism>
<feature type="compositionally biased region" description="Polar residues" evidence="2">
    <location>
        <begin position="515"/>
        <end position="529"/>
    </location>
</feature>
<dbReference type="Pfam" id="PF14775">
    <property type="entry name" value="NYD-SP28_assoc"/>
    <property type="match status" value="1"/>
</dbReference>
<feature type="region of interest" description="Disordered" evidence="2">
    <location>
        <begin position="457"/>
        <end position="535"/>
    </location>
</feature>
<dbReference type="GO" id="GO:0003352">
    <property type="term" value="P:regulation of cilium movement"/>
    <property type="evidence" value="ECO:0007669"/>
    <property type="project" value="TreeGrafter"/>
</dbReference>
<feature type="domain" description="Dynein regulatory complex protein 1 C-terminal" evidence="3">
    <location>
        <begin position="581"/>
        <end position="617"/>
    </location>
</feature>
<feature type="coiled-coil region" evidence="1">
    <location>
        <begin position="197"/>
        <end position="224"/>
    </location>
</feature>
<name>A0AAW1NV26_9CHLO</name>
<accession>A0AAW1NV26</accession>
<protein>
    <recommendedName>
        <fullName evidence="3">Dynein regulatory complex protein 1 C-terminal domain-containing protein</fullName>
    </recommendedName>
</protein>
<reference evidence="4 5" key="1">
    <citation type="journal article" date="2024" name="Nat. Commun.">
        <title>Phylogenomics reveals the evolutionary origins of lichenization in chlorophyte algae.</title>
        <authorList>
            <person name="Puginier C."/>
            <person name="Libourel C."/>
            <person name="Otte J."/>
            <person name="Skaloud P."/>
            <person name="Haon M."/>
            <person name="Grisel S."/>
            <person name="Petersen M."/>
            <person name="Berrin J.G."/>
            <person name="Delaux P.M."/>
            <person name="Dal Grande F."/>
            <person name="Keller J."/>
        </authorList>
    </citation>
    <scope>NUCLEOTIDE SEQUENCE [LARGE SCALE GENOMIC DNA]</scope>
    <source>
        <strain evidence="4 5">SAG 2036</strain>
    </source>
</reference>
<gene>
    <name evidence="4" type="ORF">WJX73_008111</name>
</gene>
<comment type="caution">
    <text evidence="4">The sequence shown here is derived from an EMBL/GenBank/DDBJ whole genome shotgun (WGS) entry which is preliminary data.</text>
</comment>
<evidence type="ECO:0000313" key="5">
    <source>
        <dbReference type="Proteomes" id="UP001465755"/>
    </source>
</evidence>
<dbReference type="Proteomes" id="UP001465755">
    <property type="component" value="Unassembled WGS sequence"/>
</dbReference>
<feature type="region of interest" description="Disordered" evidence="2">
    <location>
        <begin position="384"/>
        <end position="424"/>
    </location>
</feature>
<keyword evidence="1" id="KW-0175">Coiled coil</keyword>
<evidence type="ECO:0000256" key="2">
    <source>
        <dbReference type="SAM" id="MobiDB-lite"/>
    </source>
</evidence>
<dbReference type="PANTHER" id="PTHR21625">
    <property type="entry name" value="NYD-SP28 PROTEIN"/>
    <property type="match status" value="1"/>
</dbReference>
<feature type="coiled-coil region" evidence="1">
    <location>
        <begin position="86"/>
        <end position="124"/>
    </location>
</feature>
<dbReference type="GO" id="GO:0070286">
    <property type="term" value="P:axonemal dynein complex assembly"/>
    <property type="evidence" value="ECO:0007669"/>
    <property type="project" value="InterPro"/>
</dbReference>
<sequence>MELDAFGRAARDKRIAARRARIAAKVAVEPAAGEEGLTIAAVKAQLRFPLQAVAQSKVNMEQVQASTNAKLEGVQTDQAKRDSEHLSKHAQAVERAQELIQQAARDTQEQAAALAAGVQDAEQETLLQYCKQQNEELQEACAHELKTVELALQQERDEQVAQAVQQVTAALTERHAAEEGFLKRYLSSLEDNRGQVEEQYITDAAEFNALKEELEDQTHELMMRTSALRATYCLNQEKLLYMHHVLTQQDSETRALVPQLKKQLLEQGRTLGALRTTLAAATKAQERAEGRLTNEHQRIASHLSDLQTTALKRQLIDLRRFHQVRKLREGQVKELLQQVKDMDAALDFTLFNANAASGSASEGLIGPEGTSTSAQNILLIQDESPGADAGSQTDAAPQDSARQGGESSRPGSPSAKHHRRQQAESALAALGITASSTFQEIDAGLRKYTADVIDSVRSTPVGSSTTPLGSRSPSPTPGKTPPTRGRSAAPLGSRSPSPPLGSRKVTPLDRGAQSPPLNNKSPTRSTQNPDMLETDNLMSPLFDRTTAVTDTMPGSSLARAARDADLQFFMNLNGYRAEVPRSWGLVERGLKDYYRLLQERAAAVNQMTQLRQQYAELYATSAPGVHAS</sequence>
<dbReference type="GO" id="GO:0005858">
    <property type="term" value="C:axonemal dynein complex"/>
    <property type="evidence" value="ECO:0007669"/>
    <property type="project" value="InterPro"/>
</dbReference>
<evidence type="ECO:0000256" key="1">
    <source>
        <dbReference type="SAM" id="Coils"/>
    </source>
</evidence>
<dbReference type="PANTHER" id="PTHR21625:SF1">
    <property type="entry name" value="DYNEIN REGULATORY COMPLEX PROTEIN 1"/>
    <property type="match status" value="1"/>
</dbReference>
<evidence type="ECO:0000259" key="3">
    <source>
        <dbReference type="Pfam" id="PF14775"/>
    </source>
</evidence>
<proteinExistence type="predicted"/>
<dbReference type="GO" id="GO:0060285">
    <property type="term" value="P:cilium-dependent cell motility"/>
    <property type="evidence" value="ECO:0007669"/>
    <property type="project" value="TreeGrafter"/>
</dbReference>
<feature type="compositionally biased region" description="Low complexity" evidence="2">
    <location>
        <begin position="481"/>
        <end position="495"/>
    </location>
</feature>
<keyword evidence="5" id="KW-1185">Reference proteome</keyword>
<evidence type="ECO:0000313" key="4">
    <source>
        <dbReference type="EMBL" id="KAK9795860.1"/>
    </source>
</evidence>
<dbReference type="EMBL" id="JALJOQ010000124">
    <property type="protein sequence ID" value="KAK9795860.1"/>
    <property type="molecule type" value="Genomic_DNA"/>
</dbReference>